<feature type="transmembrane region" description="Helical" evidence="6">
    <location>
        <begin position="365"/>
        <end position="386"/>
    </location>
</feature>
<dbReference type="AlphaFoldDB" id="A0A381S5M0"/>
<feature type="transmembrane region" description="Helical" evidence="6">
    <location>
        <begin position="333"/>
        <end position="353"/>
    </location>
</feature>
<comment type="subcellular location">
    <subcellularLocation>
        <location evidence="1">Cell membrane</location>
        <topology evidence="1">Multi-pass membrane protein</topology>
    </subcellularLocation>
</comment>
<evidence type="ECO:0000256" key="4">
    <source>
        <dbReference type="ARBA" id="ARBA00022989"/>
    </source>
</evidence>
<evidence type="ECO:0000259" key="7">
    <source>
        <dbReference type="Pfam" id="PF03553"/>
    </source>
</evidence>
<evidence type="ECO:0000256" key="1">
    <source>
        <dbReference type="ARBA" id="ARBA00004651"/>
    </source>
</evidence>
<dbReference type="PANTHER" id="PTHR43478:SF1">
    <property type="entry name" value="NA+_H+ ANTIPORTER NHAC-LIKE C-TERMINAL DOMAIN-CONTAINING PROTEIN"/>
    <property type="match status" value="1"/>
</dbReference>
<dbReference type="InterPro" id="IPR018461">
    <property type="entry name" value="Na/H_Antiport_NhaC-like_C"/>
</dbReference>
<evidence type="ECO:0000256" key="6">
    <source>
        <dbReference type="SAM" id="Phobius"/>
    </source>
</evidence>
<feature type="transmembrane region" description="Helical" evidence="6">
    <location>
        <begin position="179"/>
        <end position="200"/>
    </location>
</feature>
<keyword evidence="3 6" id="KW-0812">Transmembrane</keyword>
<protein>
    <recommendedName>
        <fullName evidence="7">Na+/H+ antiporter NhaC-like C-terminal domain-containing protein</fullName>
    </recommendedName>
</protein>
<evidence type="ECO:0000256" key="2">
    <source>
        <dbReference type="ARBA" id="ARBA00022475"/>
    </source>
</evidence>
<organism evidence="8">
    <name type="scientific">marine metagenome</name>
    <dbReference type="NCBI Taxonomy" id="408172"/>
    <lineage>
        <taxon>unclassified sequences</taxon>
        <taxon>metagenomes</taxon>
        <taxon>ecological metagenomes</taxon>
    </lineage>
</organism>
<sequence length="554" mass="59463">MKLIKWFKIISILGLLFAGLALAETVGLASIKEDELSWLSIWPPIIAIILALITHEAHLALFIGILVGVSMITGNPLTGITNALDTYIVGSVTDHGHASILIFTLAFGGLIGVITANGGMKGAVDFASKYATSNRRSQFATAAMGLVIFFDDYANTLLVGNMMRPFTDKARISREKLSYLVDSTAAPVASLAVISSWSVFQMSLLESPYKQYDVTINPYFTFLQSIPFSFYCILTLIFIFFNILLKKEYGPMHDAETRALSTGKVLSDHAKPLSDPSLIEDTQKVPTAHWNNAFIPIFVVVAVTIGGLVITGLRSLDMQHPALRDIIGASDPYASLIWGASFSSISAIGLTIGRKILTLEKTLDAWVNGVRSMVMACIILVLAWTIGSVCKDLKTAEYLVSISSNILSPAMLPFITFVTAAAISFSTGSSWATMSILVPVVVPMAMHLLNMSPDATVESPIFLATFASVLSGSVFGDHCSPISDTTILSSTACASDHIDHVKTQMPYALTVGILSLTLGCLGIGFGIPVWVILLSGSAILWAIMHFIGKPIVPT</sequence>
<gene>
    <name evidence="8" type="ORF">METZ01_LOCUS52229</name>
</gene>
<dbReference type="Pfam" id="PF03553">
    <property type="entry name" value="Na_H_antiporter"/>
    <property type="match status" value="1"/>
</dbReference>
<feature type="transmembrane region" description="Helical" evidence="6">
    <location>
        <begin position="293"/>
        <end position="313"/>
    </location>
</feature>
<keyword evidence="4 6" id="KW-1133">Transmembrane helix</keyword>
<feature type="transmembrane region" description="Helical" evidence="6">
    <location>
        <begin position="220"/>
        <end position="245"/>
    </location>
</feature>
<feature type="transmembrane region" description="Helical" evidence="6">
    <location>
        <begin position="431"/>
        <end position="449"/>
    </location>
</feature>
<proteinExistence type="predicted"/>
<keyword evidence="5 6" id="KW-0472">Membrane</keyword>
<evidence type="ECO:0000256" key="5">
    <source>
        <dbReference type="ARBA" id="ARBA00023136"/>
    </source>
</evidence>
<feature type="transmembrane region" description="Helical" evidence="6">
    <location>
        <begin position="406"/>
        <end position="424"/>
    </location>
</feature>
<reference evidence="8" key="1">
    <citation type="submission" date="2018-05" db="EMBL/GenBank/DDBJ databases">
        <authorList>
            <person name="Lanie J.A."/>
            <person name="Ng W.-L."/>
            <person name="Kazmierczak K.M."/>
            <person name="Andrzejewski T.M."/>
            <person name="Davidsen T.M."/>
            <person name="Wayne K.J."/>
            <person name="Tettelin H."/>
            <person name="Glass J.I."/>
            <person name="Rusch D."/>
            <person name="Podicherti R."/>
            <person name="Tsui H.-C.T."/>
            <person name="Winkler M.E."/>
        </authorList>
    </citation>
    <scope>NUCLEOTIDE SEQUENCE</scope>
</reference>
<dbReference type="PANTHER" id="PTHR43478">
    <property type="entry name" value="NA+/H+ ANTIPORTER-RELATED"/>
    <property type="match status" value="1"/>
</dbReference>
<evidence type="ECO:0000313" key="8">
    <source>
        <dbReference type="EMBL" id="SUZ99375.1"/>
    </source>
</evidence>
<feature type="domain" description="Na+/H+ antiporter NhaC-like C-terminal" evidence="7">
    <location>
        <begin position="194"/>
        <end position="522"/>
    </location>
</feature>
<keyword evidence="2" id="KW-1003">Cell membrane</keyword>
<accession>A0A381S5M0</accession>
<feature type="transmembrane region" description="Helical" evidence="6">
    <location>
        <begin position="100"/>
        <end position="119"/>
    </location>
</feature>
<feature type="transmembrane region" description="Helical" evidence="6">
    <location>
        <begin position="513"/>
        <end position="543"/>
    </location>
</feature>
<name>A0A381S5M0_9ZZZZ</name>
<dbReference type="GO" id="GO:0005886">
    <property type="term" value="C:plasma membrane"/>
    <property type="evidence" value="ECO:0007669"/>
    <property type="project" value="UniProtKB-SubCell"/>
</dbReference>
<dbReference type="EMBL" id="UINC01002696">
    <property type="protein sequence ID" value="SUZ99375.1"/>
    <property type="molecule type" value="Genomic_DNA"/>
</dbReference>
<evidence type="ECO:0000256" key="3">
    <source>
        <dbReference type="ARBA" id="ARBA00022692"/>
    </source>
</evidence>